<reference evidence="1" key="2">
    <citation type="journal article" date="2023" name="Int. J. Mol. Sci.">
        <title>De Novo Assembly and Annotation of 11 Diverse Shrub Willow (Salix) Genomes Reveals Novel Gene Organization in Sex-Linked Regions.</title>
        <authorList>
            <person name="Hyden B."/>
            <person name="Feng K."/>
            <person name="Yates T.B."/>
            <person name="Jawdy S."/>
            <person name="Cereghino C."/>
            <person name="Smart L.B."/>
            <person name="Muchero W."/>
        </authorList>
    </citation>
    <scope>NUCLEOTIDE SEQUENCE</scope>
    <source>
        <tissue evidence="1">Shoot tip</tissue>
    </source>
</reference>
<evidence type="ECO:0000313" key="1">
    <source>
        <dbReference type="EMBL" id="KAJ6366396.1"/>
    </source>
</evidence>
<keyword evidence="2" id="KW-1185">Reference proteome</keyword>
<evidence type="ECO:0008006" key="3">
    <source>
        <dbReference type="Google" id="ProtNLM"/>
    </source>
</evidence>
<protein>
    <recommendedName>
        <fullName evidence="3">Exostosin GT47 domain-containing protein</fullName>
    </recommendedName>
</protein>
<dbReference type="PANTHER" id="PTHR11062:SF378">
    <property type="entry name" value="EXOSTOSIN GT47 DOMAIN-CONTAINING PROTEIN"/>
    <property type="match status" value="1"/>
</dbReference>
<evidence type="ECO:0000313" key="2">
    <source>
        <dbReference type="Proteomes" id="UP001141253"/>
    </source>
</evidence>
<dbReference type="InterPro" id="IPR004263">
    <property type="entry name" value="Exostosin"/>
</dbReference>
<reference evidence="1" key="1">
    <citation type="submission" date="2022-10" db="EMBL/GenBank/DDBJ databases">
        <authorList>
            <person name="Hyden B.L."/>
            <person name="Feng K."/>
            <person name="Yates T."/>
            <person name="Jawdy S."/>
            <person name="Smart L.B."/>
            <person name="Muchero W."/>
        </authorList>
    </citation>
    <scope>NUCLEOTIDE SEQUENCE</scope>
    <source>
        <tissue evidence="1">Shoot tip</tissue>
    </source>
</reference>
<name>A0ABQ9B017_9ROSI</name>
<dbReference type="PANTHER" id="PTHR11062">
    <property type="entry name" value="EXOSTOSIN HEPARAN SULFATE GLYCOSYLTRANSFERASE -RELATED"/>
    <property type="match status" value="1"/>
</dbReference>
<accession>A0ABQ9B017</accession>
<proteinExistence type="predicted"/>
<organism evidence="1 2">
    <name type="scientific">Salix suchowensis</name>
    <dbReference type="NCBI Taxonomy" id="1278906"/>
    <lineage>
        <taxon>Eukaryota</taxon>
        <taxon>Viridiplantae</taxon>
        <taxon>Streptophyta</taxon>
        <taxon>Embryophyta</taxon>
        <taxon>Tracheophyta</taxon>
        <taxon>Spermatophyta</taxon>
        <taxon>Magnoliopsida</taxon>
        <taxon>eudicotyledons</taxon>
        <taxon>Gunneridae</taxon>
        <taxon>Pentapetalae</taxon>
        <taxon>rosids</taxon>
        <taxon>fabids</taxon>
        <taxon>Malpighiales</taxon>
        <taxon>Salicaceae</taxon>
        <taxon>Saliceae</taxon>
        <taxon>Salix</taxon>
    </lineage>
</organism>
<dbReference type="EMBL" id="JAPFFI010000014">
    <property type="protein sequence ID" value="KAJ6366396.1"/>
    <property type="molecule type" value="Genomic_DNA"/>
</dbReference>
<comment type="caution">
    <text evidence="1">The sequence shown here is derived from an EMBL/GenBank/DDBJ whole genome shotgun (WGS) entry which is preliminary data.</text>
</comment>
<sequence>MKNLKRGGFACVFVIVSICFSIYTPGFPPFQGSFQAYAQEAGFFGEVFHVPEAFDPDYEYSEQEILEKIEDERAIAVEDFVKSLISKYPYWNRTLGADHFFVTCADITYAHPDRFDEILNVPEAFGPDNEEMERNFKIFVYPHNITVCDDEYANEGLFHLNLDQTHFWTDDPEKGQLFLIPF</sequence>
<gene>
    <name evidence="1" type="ORF">OIU77_002890</name>
</gene>
<dbReference type="Proteomes" id="UP001141253">
    <property type="component" value="Chromosome 7"/>
</dbReference>